<dbReference type="OrthoDB" id="5292471at2"/>
<name>A0A240ULA7_9GAMM</name>
<sequence length="118" mass="12677">MATPAVGASVIGLMGLDVCMATYREKTSYRIQHVEKVFEAFMSPGLVTEELYFFISDNDDSLKAGKGDGIEDEGEGIEVLELPLSEGLEMICTGEIVDSKTIMLLQHVALSVAMVSAA</sequence>
<dbReference type="AlphaFoldDB" id="A0A240ULA7"/>
<evidence type="ECO:0000313" key="1">
    <source>
        <dbReference type="EMBL" id="ART62281.1"/>
    </source>
</evidence>
<dbReference type="KEGG" id="kma:B9H00_03665"/>
<reference evidence="1 2" key="1">
    <citation type="submission" date="2017-05" db="EMBL/GenBank/DDBJ databases">
        <authorList>
            <person name="Song R."/>
            <person name="Chenine A.L."/>
            <person name="Ruprecht R.M."/>
        </authorList>
    </citation>
    <scope>NUCLEOTIDE SEQUENCE [LARGE SCALE GENOMIC DNA]</scope>
    <source>
        <strain evidence="1">SW32</strain>
    </source>
</reference>
<dbReference type="Proteomes" id="UP000194457">
    <property type="component" value="Chromosome"/>
</dbReference>
<keyword evidence="2" id="KW-1185">Reference proteome</keyword>
<dbReference type="SUPFAM" id="SSF55811">
    <property type="entry name" value="Nudix"/>
    <property type="match status" value="1"/>
</dbReference>
<dbReference type="InterPro" id="IPR015797">
    <property type="entry name" value="NUDIX_hydrolase-like_dom_sf"/>
</dbReference>
<dbReference type="Gene3D" id="3.90.79.10">
    <property type="entry name" value="Nucleoside Triphosphate Pyrophosphohydrolase"/>
    <property type="match status" value="1"/>
</dbReference>
<organism evidence="1 2">
    <name type="scientific">Kushneria marisflavi</name>
    <dbReference type="NCBI Taxonomy" id="157779"/>
    <lineage>
        <taxon>Bacteria</taxon>
        <taxon>Pseudomonadati</taxon>
        <taxon>Pseudomonadota</taxon>
        <taxon>Gammaproteobacteria</taxon>
        <taxon>Oceanospirillales</taxon>
        <taxon>Halomonadaceae</taxon>
        <taxon>Kushneria</taxon>
    </lineage>
</organism>
<evidence type="ECO:0000313" key="2">
    <source>
        <dbReference type="Proteomes" id="UP000194457"/>
    </source>
</evidence>
<dbReference type="RefSeq" id="WP_086899524.1">
    <property type="nucleotide sequence ID" value="NZ_CP021358.1"/>
</dbReference>
<evidence type="ECO:0008006" key="3">
    <source>
        <dbReference type="Google" id="ProtNLM"/>
    </source>
</evidence>
<accession>A0A240ULA7</accession>
<proteinExistence type="predicted"/>
<protein>
    <recommendedName>
        <fullName evidence="3">Nudix hydrolase domain-containing protein</fullName>
    </recommendedName>
</protein>
<gene>
    <name evidence="1" type="ORF">B9H00_03665</name>
</gene>
<dbReference type="EMBL" id="CP021358">
    <property type="protein sequence ID" value="ART62281.1"/>
    <property type="molecule type" value="Genomic_DNA"/>
</dbReference>